<accession>A0AAQ3K5F6</accession>
<keyword evidence="1" id="KW-0812">Transmembrane</keyword>
<evidence type="ECO:0000313" key="3">
    <source>
        <dbReference type="Proteomes" id="UP001327560"/>
    </source>
</evidence>
<evidence type="ECO:0000313" key="2">
    <source>
        <dbReference type="EMBL" id="WOL02377.1"/>
    </source>
</evidence>
<gene>
    <name evidence="2" type="ORF">Cni_G11096</name>
</gene>
<reference evidence="2 3" key="1">
    <citation type="submission" date="2023-10" db="EMBL/GenBank/DDBJ databases">
        <title>Chromosome-scale genome assembly provides insights into flower coloration mechanisms of Canna indica.</title>
        <authorList>
            <person name="Li C."/>
        </authorList>
    </citation>
    <scope>NUCLEOTIDE SEQUENCE [LARGE SCALE GENOMIC DNA]</scope>
    <source>
        <tissue evidence="2">Flower</tissue>
    </source>
</reference>
<dbReference type="InterPro" id="IPR044783">
    <property type="entry name" value="PHYL"/>
</dbReference>
<dbReference type="Proteomes" id="UP001327560">
    <property type="component" value="Chromosome 3"/>
</dbReference>
<dbReference type="Gene3D" id="3.30.450.50">
    <property type="entry name" value="Longin domain"/>
    <property type="match status" value="1"/>
</dbReference>
<keyword evidence="1" id="KW-1133">Transmembrane helix</keyword>
<keyword evidence="3" id="KW-1185">Reference proteome</keyword>
<organism evidence="2 3">
    <name type="scientific">Canna indica</name>
    <name type="common">Indian-shot</name>
    <dbReference type="NCBI Taxonomy" id="4628"/>
    <lineage>
        <taxon>Eukaryota</taxon>
        <taxon>Viridiplantae</taxon>
        <taxon>Streptophyta</taxon>
        <taxon>Embryophyta</taxon>
        <taxon>Tracheophyta</taxon>
        <taxon>Spermatophyta</taxon>
        <taxon>Magnoliopsida</taxon>
        <taxon>Liliopsida</taxon>
        <taxon>Zingiberales</taxon>
        <taxon>Cannaceae</taxon>
        <taxon>Canna</taxon>
    </lineage>
</organism>
<dbReference type="EMBL" id="CP136892">
    <property type="protein sequence ID" value="WOL02377.1"/>
    <property type="molecule type" value="Genomic_DNA"/>
</dbReference>
<sequence>MTVPMESSHSPGNIVFFGIVKEKDLVYSYNGGGNDLRALAQNWLEKAKCHHAWHSHSEENMTYGYLMQDGYTYFAIDDDACAGNSEMLSFLKRLREAYKNASKKDKVGDEELHWVVRFRAGEKPANACLKTRLLGSKNGGKKAKDVGGGEDRVLKIDGLQVPAGGVISLSRSLSSRLMAQQRGRRVWWRQVKILAAVDVLVCLIMFAIWLVVCEGFQCVS</sequence>
<keyword evidence="1" id="KW-0472">Membrane</keyword>
<dbReference type="PANTHER" id="PTHR47461">
    <property type="entry name" value="PHYTOLONGIN PHYL1.2"/>
    <property type="match status" value="1"/>
</dbReference>
<evidence type="ECO:0000256" key="1">
    <source>
        <dbReference type="SAM" id="Phobius"/>
    </source>
</evidence>
<dbReference type="AlphaFoldDB" id="A0AAQ3K5F6"/>
<proteinExistence type="predicted"/>
<dbReference type="PANTHER" id="PTHR47461:SF1">
    <property type="entry name" value="PHYTOLONGIN PHYL1.2"/>
    <property type="match status" value="1"/>
</dbReference>
<name>A0AAQ3K5F6_9LILI</name>
<feature type="transmembrane region" description="Helical" evidence="1">
    <location>
        <begin position="191"/>
        <end position="212"/>
    </location>
</feature>
<protein>
    <submittedName>
        <fullName evidence="2">Phytolongin Phyl1.1-like</fullName>
    </submittedName>
</protein>
<dbReference type="GO" id="GO:0016020">
    <property type="term" value="C:membrane"/>
    <property type="evidence" value="ECO:0007669"/>
    <property type="project" value="InterPro"/>
</dbReference>